<evidence type="ECO:0000256" key="1">
    <source>
        <dbReference type="ARBA" id="ARBA00010643"/>
    </source>
</evidence>
<dbReference type="PANTHER" id="PTHR10371">
    <property type="entry name" value="NADH DEHYDROGENASE UBIQUINONE FLAVOPROTEIN 2, MITOCHONDRIAL"/>
    <property type="match status" value="1"/>
</dbReference>
<dbReference type="GO" id="GO:0003954">
    <property type="term" value="F:NADH dehydrogenase activity"/>
    <property type="evidence" value="ECO:0007669"/>
    <property type="project" value="TreeGrafter"/>
</dbReference>
<proteinExistence type="inferred from homology"/>
<evidence type="ECO:0000256" key="5">
    <source>
        <dbReference type="ARBA" id="ARBA00023004"/>
    </source>
</evidence>
<evidence type="ECO:0000256" key="6">
    <source>
        <dbReference type="ARBA" id="ARBA00023014"/>
    </source>
</evidence>
<comment type="similarity">
    <text evidence="1">Belongs to the complex I 24 kDa subunit family.</text>
</comment>
<dbReference type="InterPro" id="IPR042128">
    <property type="entry name" value="NuoE_dom"/>
</dbReference>
<evidence type="ECO:0000256" key="8">
    <source>
        <dbReference type="ARBA" id="ARBA00032788"/>
    </source>
</evidence>
<dbReference type="EMBL" id="CP022355">
    <property type="protein sequence ID" value="ASK78402.1"/>
    <property type="molecule type" value="Genomic_DNA"/>
</dbReference>
<dbReference type="InterPro" id="IPR041921">
    <property type="entry name" value="NuoE_N"/>
</dbReference>
<organism evidence="11 12">
    <name type="scientific">Paraphotobacterium marinum</name>
    <dbReference type="NCBI Taxonomy" id="1755811"/>
    <lineage>
        <taxon>Bacteria</taxon>
        <taxon>Pseudomonadati</taxon>
        <taxon>Pseudomonadota</taxon>
        <taxon>Gammaproteobacteria</taxon>
        <taxon>Vibrionales</taxon>
        <taxon>Vibrionaceae</taxon>
        <taxon>Paraphotobacterium</taxon>
    </lineage>
</organism>
<gene>
    <name evidence="11" type="ORF">CF386_04970</name>
</gene>
<dbReference type="GO" id="GO:0046872">
    <property type="term" value="F:metal ion binding"/>
    <property type="evidence" value="ECO:0007669"/>
    <property type="project" value="UniProtKB-KW"/>
</dbReference>
<dbReference type="NCBIfam" id="NF005722">
    <property type="entry name" value="PRK07539.1-2"/>
    <property type="match status" value="1"/>
</dbReference>
<keyword evidence="12" id="KW-1185">Reference proteome</keyword>
<name>A0A220VE12_9GAMM</name>
<keyword evidence="3 10" id="KW-0001">2Fe-2S</keyword>
<dbReference type="OrthoDB" id="9807941at2"/>
<evidence type="ECO:0000313" key="12">
    <source>
        <dbReference type="Proteomes" id="UP000242175"/>
    </source>
</evidence>
<feature type="binding site" evidence="10">
    <location>
        <position position="81"/>
    </location>
    <ligand>
        <name>[2Fe-2S] cluster</name>
        <dbReference type="ChEBI" id="CHEBI:190135"/>
    </ligand>
</feature>
<dbReference type="GO" id="GO:0051537">
    <property type="term" value="F:2 iron, 2 sulfur cluster binding"/>
    <property type="evidence" value="ECO:0007669"/>
    <property type="project" value="UniProtKB-KW"/>
</dbReference>
<evidence type="ECO:0000256" key="10">
    <source>
        <dbReference type="PIRSR" id="PIRSR000216-1"/>
    </source>
</evidence>
<evidence type="ECO:0000256" key="4">
    <source>
        <dbReference type="ARBA" id="ARBA00022723"/>
    </source>
</evidence>
<dbReference type="PIRSF" id="PIRSF000216">
    <property type="entry name" value="NADH_DH_24kDa"/>
    <property type="match status" value="1"/>
</dbReference>
<sequence length="182" mass="20283">MKLNEQEIAHLVEHIGHYPEKRAGAIYCLYYVQDKYGYIPRESLDEISELTSLSPLQLDELITFYTLLRRRPVGRNLMRVCTSISCHIRGGEKVLSAAQKETKVPLGEITSDGSMTVLPSICLGLCQKAPVALVNDVDVLENLTPETISQHINKYMNEAVSAKAPTANGRLITTLKPQSEEK</sequence>
<feature type="binding site" evidence="10">
    <location>
        <position position="122"/>
    </location>
    <ligand>
        <name>[2Fe-2S] cluster</name>
        <dbReference type="ChEBI" id="CHEBI:190135"/>
    </ligand>
</feature>
<evidence type="ECO:0000256" key="7">
    <source>
        <dbReference type="ARBA" id="ARBA00031580"/>
    </source>
</evidence>
<accession>A0A220VE12</accession>
<evidence type="ECO:0000256" key="3">
    <source>
        <dbReference type="ARBA" id="ARBA00022714"/>
    </source>
</evidence>
<protein>
    <recommendedName>
        <fullName evidence="2">NADH-quinone oxidoreductase subunit E</fullName>
    </recommendedName>
    <alternativeName>
        <fullName evidence="7">NADH dehydrogenase I subunit E</fullName>
    </alternativeName>
    <alternativeName>
        <fullName evidence="8">NDH-1 subunit E</fullName>
    </alternativeName>
</protein>
<feature type="binding site" evidence="10">
    <location>
        <position position="126"/>
    </location>
    <ligand>
        <name>[2Fe-2S] cluster</name>
        <dbReference type="ChEBI" id="CHEBI:190135"/>
    </ligand>
</feature>
<keyword evidence="4 10" id="KW-0479">Metal-binding</keyword>
<evidence type="ECO:0000256" key="2">
    <source>
        <dbReference type="ARBA" id="ARBA00019898"/>
    </source>
</evidence>
<dbReference type="Pfam" id="PF01257">
    <property type="entry name" value="2Fe-2S_thioredx"/>
    <property type="match status" value="1"/>
</dbReference>
<evidence type="ECO:0000313" key="11">
    <source>
        <dbReference type="EMBL" id="ASK78402.1"/>
    </source>
</evidence>
<dbReference type="KEGG" id="pmai:CF386_04970"/>
<dbReference type="Proteomes" id="UP000242175">
    <property type="component" value="Chromosome large"/>
</dbReference>
<feature type="binding site" evidence="10">
    <location>
        <position position="86"/>
    </location>
    <ligand>
        <name>[2Fe-2S] cluster</name>
        <dbReference type="ChEBI" id="CHEBI:190135"/>
    </ligand>
</feature>
<dbReference type="Gene3D" id="1.10.10.1590">
    <property type="entry name" value="NADH-quinone oxidoreductase subunit E"/>
    <property type="match status" value="1"/>
</dbReference>
<dbReference type="RefSeq" id="WP_089073310.1">
    <property type="nucleotide sequence ID" value="NZ_CBCSAM010000001.1"/>
</dbReference>
<keyword evidence="6 10" id="KW-0411">Iron-sulfur</keyword>
<dbReference type="Gene3D" id="3.40.30.10">
    <property type="entry name" value="Glutaredoxin"/>
    <property type="match status" value="1"/>
</dbReference>
<comment type="cofactor">
    <cofactor evidence="10">
        <name>[2Fe-2S] cluster</name>
        <dbReference type="ChEBI" id="CHEBI:190135"/>
    </cofactor>
    <text evidence="10">Binds 1 [2Fe-2S] cluster.</text>
</comment>
<dbReference type="PANTHER" id="PTHR10371:SF3">
    <property type="entry name" value="NADH DEHYDROGENASE [UBIQUINONE] FLAVOPROTEIN 2, MITOCHONDRIAL"/>
    <property type="match status" value="1"/>
</dbReference>
<evidence type="ECO:0000256" key="9">
    <source>
        <dbReference type="ARBA" id="ARBA00034078"/>
    </source>
</evidence>
<dbReference type="SUPFAM" id="SSF52833">
    <property type="entry name" value="Thioredoxin-like"/>
    <property type="match status" value="1"/>
</dbReference>
<dbReference type="CDD" id="cd03064">
    <property type="entry name" value="TRX_Fd_NuoE"/>
    <property type="match status" value="1"/>
</dbReference>
<keyword evidence="5 10" id="KW-0408">Iron</keyword>
<dbReference type="AlphaFoldDB" id="A0A220VE12"/>
<dbReference type="InterPro" id="IPR002023">
    <property type="entry name" value="NuoE-like"/>
</dbReference>
<dbReference type="InterPro" id="IPR036249">
    <property type="entry name" value="Thioredoxin-like_sf"/>
</dbReference>
<reference evidence="11 12" key="1">
    <citation type="journal article" date="2016" name="Int. J. Syst. Evol. Microbiol.">
        <title>Paraphotobacterium marinum gen. nov., sp. nov., a member of the family Vibrionaceae, isolated from surface seawater.</title>
        <authorList>
            <person name="Huang Z."/>
            <person name="Dong C."/>
            <person name="Shao Z."/>
        </authorList>
    </citation>
    <scope>NUCLEOTIDE SEQUENCE [LARGE SCALE GENOMIC DNA]</scope>
    <source>
        <strain evidence="11 12">NSCS20N07D</strain>
    </source>
</reference>
<comment type="cofactor">
    <cofactor evidence="9">
        <name>[2Fe-2S] cluster</name>
        <dbReference type="ChEBI" id="CHEBI:190135"/>
    </cofactor>
</comment>